<reference evidence="2" key="2">
    <citation type="journal article" date="2013" name="Nat. Commun.">
        <title>Genome of the Chinese tree shrew.</title>
        <authorList>
            <person name="Fan Y."/>
            <person name="Huang Z.Y."/>
            <person name="Cao C.C."/>
            <person name="Chen C.S."/>
            <person name="Chen Y.X."/>
            <person name="Fan D.D."/>
            <person name="He J."/>
            <person name="Hou H.L."/>
            <person name="Hu L."/>
            <person name="Hu X.T."/>
            <person name="Jiang X.T."/>
            <person name="Lai R."/>
            <person name="Lang Y.S."/>
            <person name="Liang B."/>
            <person name="Liao S.G."/>
            <person name="Mu D."/>
            <person name="Ma Y.Y."/>
            <person name="Niu Y.Y."/>
            <person name="Sun X.Q."/>
            <person name="Xia J.Q."/>
            <person name="Xiao J."/>
            <person name="Xiong Z.Q."/>
            <person name="Xu L."/>
            <person name="Yang L."/>
            <person name="Zhang Y."/>
            <person name="Zhao W."/>
            <person name="Zhao X.D."/>
            <person name="Zheng Y.T."/>
            <person name="Zhou J.M."/>
            <person name="Zhu Y.B."/>
            <person name="Zhang G.J."/>
            <person name="Wang J."/>
            <person name="Yao Y.G."/>
        </authorList>
    </citation>
    <scope>NUCLEOTIDE SEQUENCE [LARGE SCALE GENOMIC DNA]</scope>
</reference>
<evidence type="ECO:0000313" key="2">
    <source>
        <dbReference type="Proteomes" id="UP000011518"/>
    </source>
</evidence>
<keyword evidence="2" id="KW-1185">Reference proteome</keyword>
<dbReference type="EMBL" id="KB320505">
    <property type="protein sequence ID" value="ELW70156.1"/>
    <property type="molecule type" value="Genomic_DNA"/>
</dbReference>
<reference evidence="2" key="1">
    <citation type="submission" date="2012-07" db="EMBL/GenBank/DDBJ databases">
        <title>Genome of the Chinese tree shrew, a rising model animal genetically related to primates.</title>
        <authorList>
            <person name="Zhang G."/>
            <person name="Fan Y."/>
            <person name="Yao Y."/>
            <person name="Huang Z."/>
        </authorList>
    </citation>
    <scope>NUCLEOTIDE SEQUENCE [LARGE SCALE GENOMIC DNA]</scope>
</reference>
<dbReference type="InParanoid" id="L9L519"/>
<accession>L9L519</accession>
<proteinExistence type="predicted"/>
<name>L9L519_TUPCH</name>
<dbReference type="Proteomes" id="UP000011518">
    <property type="component" value="Unassembled WGS sequence"/>
</dbReference>
<gene>
    <name evidence="1" type="ORF">TREES_T100020288</name>
</gene>
<sequence>MKAGNVSEGLACRADHAADNIFLLCTNGSMSESGSHGDSSHVSRSLRIGRLLLLPMGQQPCEQVPENRPAASPPHGAAVTAFTWHRNCKRDVPNISMVSREQSVTHISVHDNKHSVPAELCNQHFGGNEVCFSLTDAFDVI</sequence>
<protein>
    <submittedName>
        <fullName evidence="1">Uncharacterized protein</fullName>
    </submittedName>
</protein>
<evidence type="ECO:0000313" key="1">
    <source>
        <dbReference type="EMBL" id="ELW70156.1"/>
    </source>
</evidence>
<dbReference type="AlphaFoldDB" id="L9L519"/>
<organism evidence="1 2">
    <name type="scientific">Tupaia chinensis</name>
    <name type="common">Chinese tree shrew</name>
    <name type="synonym">Tupaia belangeri chinensis</name>
    <dbReference type="NCBI Taxonomy" id="246437"/>
    <lineage>
        <taxon>Eukaryota</taxon>
        <taxon>Metazoa</taxon>
        <taxon>Chordata</taxon>
        <taxon>Craniata</taxon>
        <taxon>Vertebrata</taxon>
        <taxon>Euteleostomi</taxon>
        <taxon>Mammalia</taxon>
        <taxon>Eutheria</taxon>
        <taxon>Euarchontoglires</taxon>
        <taxon>Scandentia</taxon>
        <taxon>Tupaiidae</taxon>
        <taxon>Tupaia</taxon>
    </lineage>
</organism>